<dbReference type="OrthoDB" id="550558at2759"/>
<dbReference type="AlphaFoldDB" id="A0A165HM59"/>
<dbReference type="GO" id="GO:0016787">
    <property type="term" value="F:hydrolase activity"/>
    <property type="evidence" value="ECO:0007669"/>
    <property type="project" value="InterPro"/>
</dbReference>
<dbReference type="PANTHER" id="PTHR37844">
    <property type="entry name" value="SER/THR PROTEIN PHOSPHATASE SUPERFAMILY (AFU_ORTHOLOGUE AFUA_1G14840)"/>
    <property type="match status" value="1"/>
</dbReference>
<dbReference type="GeneID" id="28897582"/>
<dbReference type="OMA" id="DRNRWDD"/>
<evidence type="ECO:0000313" key="4">
    <source>
        <dbReference type="Proteomes" id="UP000076632"/>
    </source>
</evidence>
<evidence type="ECO:0000259" key="2">
    <source>
        <dbReference type="Pfam" id="PF00149"/>
    </source>
</evidence>
<dbReference type="SUPFAM" id="SSF56300">
    <property type="entry name" value="Metallo-dependent phosphatases"/>
    <property type="match status" value="1"/>
</dbReference>
<dbReference type="InterPro" id="IPR004843">
    <property type="entry name" value="Calcineurin-like_PHP"/>
</dbReference>
<dbReference type="PANTHER" id="PTHR37844:SF2">
    <property type="entry name" value="SER_THR PROTEIN PHOSPHATASE SUPERFAMILY (AFU_ORTHOLOGUE AFUA_1G14840)"/>
    <property type="match status" value="1"/>
</dbReference>
<dbReference type="Proteomes" id="UP000076632">
    <property type="component" value="Unassembled WGS sequence"/>
</dbReference>
<organism evidence="3 4">
    <name type="scientific">Xylona heveae (strain CBS 132557 / TC161)</name>
    <dbReference type="NCBI Taxonomy" id="1328760"/>
    <lineage>
        <taxon>Eukaryota</taxon>
        <taxon>Fungi</taxon>
        <taxon>Dikarya</taxon>
        <taxon>Ascomycota</taxon>
        <taxon>Pezizomycotina</taxon>
        <taxon>Xylonomycetes</taxon>
        <taxon>Xylonales</taxon>
        <taxon>Xylonaceae</taxon>
        <taxon>Xylona</taxon>
    </lineage>
</organism>
<dbReference type="InParanoid" id="A0A165HM59"/>
<dbReference type="EMBL" id="KV407457">
    <property type="protein sequence ID" value="KZF23721.1"/>
    <property type="molecule type" value="Genomic_DNA"/>
</dbReference>
<keyword evidence="4" id="KW-1185">Reference proteome</keyword>
<accession>A0A165HM59</accession>
<sequence length="362" mass="41238">MQHLAATRSVASWRYKIQSLLPRPSVSFQVLSDLHLEINKQYSSYDIPVCSPYLILAGDVGRLADSDYNEYRDFLCRQTERFEKVFLVLGNHEFYGLSFAAGLEKAKQLEKEHCFSGRLVLLHQTRFDFDCNCSTSSSLVPPVSPSPLLSPYFSPRSCPCPRVTILGCTLWSQIPDDAKTRAIVKSKIKDFQNIHDWTIDDHNAAHESDVAWLRQQVGLIQRENEATPAHTKKRSGSSLGLESRFRSRSRSRPRNRSILIITHYAPSIAKTSSPRNSKNPWISAFATDLLSVSKRPNTQSEWDGVKVWVFGHTHHTTQFKQDGITVLSNQRGYVLPWKPDPRKRDSAEKDRVDVRKVVRLSG</sequence>
<dbReference type="Pfam" id="PF00149">
    <property type="entry name" value="Metallophos"/>
    <property type="match status" value="1"/>
</dbReference>
<feature type="region of interest" description="Disordered" evidence="1">
    <location>
        <begin position="223"/>
        <end position="253"/>
    </location>
</feature>
<gene>
    <name evidence="3" type="ORF">L228DRAFT_246563</name>
</gene>
<evidence type="ECO:0000256" key="1">
    <source>
        <dbReference type="SAM" id="MobiDB-lite"/>
    </source>
</evidence>
<proteinExistence type="predicted"/>
<dbReference type="InterPro" id="IPR029052">
    <property type="entry name" value="Metallo-depent_PP-like"/>
</dbReference>
<feature type="domain" description="Calcineurin-like phosphoesterase" evidence="2">
    <location>
        <begin position="30"/>
        <end position="102"/>
    </location>
</feature>
<protein>
    <recommendedName>
        <fullName evidence="2">Calcineurin-like phosphoesterase domain-containing protein</fullName>
    </recommendedName>
</protein>
<name>A0A165HM59_XYLHT</name>
<reference evidence="3 4" key="1">
    <citation type="journal article" date="2016" name="Fungal Biol.">
        <title>The genome of Xylona heveae provides a window into fungal endophytism.</title>
        <authorList>
            <person name="Gazis R."/>
            <person name="Kuo A."/>
            <person name="Riley R."/>
            <person name="LaButti K."/>
            <person name="Lipzen A."/>
            <person name="Lin J."/>
            <person name="Amirebrahimi M."/>
            <person name="Hesse C.N."/>
            <person name="Spatafora J.W."/>
            <person name="Henrissat B."/>
            <person name="Hainaut M."/>
            <person name="Grigoriev I.V."/>
            <person name="Hibbett D.S."/>
        </authorList>
    </citation>
    <scope>NUCLEOTIDE SEQUENCE [LARGE SCALE GENOMIC DNA]</scope>
    <source>
        <strain evidence="3 4">TC161</strain>
    </source>
</reference>
<dbReference type="RefSeq" id="XP_018189276.1">
    <property type="nucleotide sequence ID" value="XM_018332445.1"/>
</dbReference>
<evidence type="ECO:0000313" key="3">
    <source>
        <dbReference type="EMBL" id="KZF23721.1"/>
    </source>
</evidence>